<organism evidence="2 3">
    <name type="scientific">Chitinophaga jiangningensis</name>
    <dbReference type="NCBI Taxonomy" id="1419482"/>
    <lineage>
        <taxon>Bacteria</taxon>
        <taxon>Pseudomonadati</taxon>
        <taxon>Bacteroidota</taxon>
        <taxon>Chitinophagia</taxon>
        <taxon>Chitinophagales</taxon>
        <taxon>Chitinophagaceae</taxon>
        <taxon>Chitinophaga</taxon>
    </lineage>
</organism>
<sequence>MQTLHYRTTDYFPESWWRRKKGILGEIFRRAEPFRLQVIYTQIDRDQQQRPRFRDFRFQTGPGVYSYPASTVKLPAAILALEKLRDLGIAGLDMHTPMYINPLAGINTGVHQDASAASGLASISHYIKKIFLISDNDAYNRLYEFIGQEAFNRRLWENGYTDVQIRHRLGLPLHEEDNRHTNAMYFKQHDRILYEQPAAYSELDFTSRRDLAGKAWRTHKGRLEESPMDFSIRNRLPLMHLHEMMRSIFFPAAVTNQQRYRLTEGDYSFLYRCMSQYPTASEDPVYDHQQYHQAYCKFLLYGGSQQAVIPPDIRIFNKPGWAYGFLTDTAYIADFGNNIEFLLSATVHVNHDGILGEDQQAFEEIGKPFLKALGELIYTIELERPKPIIPDLSRFQP</sequence>
<dbReference type="Proteomes" id="UP000184420">
    <property type="component" value="Unassembled WGS sequence"/>
</dbReference>
<dbReference type="RefSeq" id="WP_083549440.1">
    <property type="nucleotide sequence ID" value="NZ_FRBL01000002.1"/>
</dbReference>
<dbReference type="GO" id="GO:0008800">
    <property type="term" value="F:beta-lactamase activity"/>
    <property type="evidence" value="ECO:0007669"/>
    <property type="project" value="InterPro"/>
</dbReference>
<dbReference type="SUPFAM" id="SSF56601">
    <property type="entry name" value="beta-lactamase/transpeptidase-like"/>
    <property type="match status" value="1"/>
</dbReference>
<evidence type="ECO:0000259" key="1">
    <source>
        <dbReference type="Pfam" id="PF13354"/>
    </source>
</evidence>
<proteinExistence type="predicted"/>
<feature type="domain" description="Beta-lactamase class A catalytic" evidence="1">
    <location>
        <begin position="66"/>
        <end position="178"/>
    </location>
</feature>
<protein>
    <submittedName>
        <fullName evidence="2">Beta-lactamase enzyme family protein</fullName>
    </submittedName>
</protein>
<dbReference type="GO" id="GO:0030655">
    <property type="term" value="P:beta-lactam antibiotic catabolic process"/>
    <property type="evidence" value="ECO:0007669"/>
    <property type="project" value="InterPro"/>
</dbReference>
<gene>
    <name evidence="2" type="ORF">SAMN05444266_102407</name>
</gene>
<dbReference type="InterPro" id="IPR045155">
    <property type="entry name" value="Beta-lactam_cat"/>
</dbReference>
<dbReference type="Pfam" id="PF13354">
    <property type="entry name" value="Beta-lactamase2"/>
    <property type="match status" value="1"/>
</dbReference>
<dbReference type="STRING" id="1419482.SAMN05444266_102407"/>
<accession>A0A1M6YNJ0</accession>
<keyword evidence="3" id="KW-1185">Reference proteome</keyword>
<reference evidence="2 3" key="1">
    <citation type="submission" date="2016-11" db="EMBL/GenBank/DDBJ databases">
        <authorList>
            <person name="Jaros S."/>
            <person name="Januszkiewicz K."/>
            <person name="Wedrychowicz H."/>
        </authorList>
    </citation>
    <scope>NUCLEOTIDE SEQUENCE [LARGE SCALE GENOMIC DNA]</scope>
    <source>
        <strain evidence="2 3">DSM 27406</strain>
    </source>
</reference>
<name>A0A1M6YNJ0_9BACT</name>
<dbReference type="InterPro" id="IPR012338">
    <property type="entry name" value="Beta-lactam/transpept-like"/>
</dbReference>
<dbReference type="EMBL" id="FRBL01000002">
    <property type="protein sequence ID" value="SHL19836.1"/>
    <property type="molecule type" value="Genomic_DNA"/>
</dbReference>
<dbReference type="OrthoDB" id="1884322at2"/>
<evidence type="ECO:0000313" key="3">
    <source>
        <dbReference type="Proteomes" id="UP000184420"/>
    </source>
</evidence>
<dbReference type="Gene3D" id="3.40.710.10">
    <property type="entry name" value="DD-peptidase/beta-lactamase superfamily"/>
    <property type="match status" value="1"/>
</dbReference>
<dbReference type="AlphaFoldDB" id="A0A1M6YNJ0"/>
<evidence type="ECO:0000313" key="2">
    <source>
        <dbReference type="EMBL" id="SHL19836.1"/>
    </source>
</evidence>